<evidence type="ECO:0000313" key="2">
    <source>
        <dbReference type="EMBL" id="EIW76995.1"/>
    </source>
</evidence>
<dbReference type="GeneID" id="19210738"/>
<dbReference type="RefSeq" id="XP_007772457.1">
    <property type="nucleotide sequence ID" value="XM_007774267.1"/>
</dbReference>
<comment type="caution">
    <text evidence="2">The sequence shown here is derived from an EMBL/GenBank/DDBJ whole genome shotgun (WGS) entry which is preliminary data.</text>
</comment>
<sequence length="193" mass="20540">MTCVYPVPVPLAPQPSPPSHSRPPRSSVSFASPVLGIGAGSDAASTTAGADGGFAFARVQGEICLVQISRPPAASSSKSTSSYPPPQSQSHPHPQHLSSPLTPTPASAPPIDLSVFRHEFVSIFRYSHRVRVPARDLRVLELLDDPGCLRHEEDSGTVFLAKDLALRLRRMADASAALKAGFGRPGYGQRRRS</sequence>
<name>A0A5M3MEG0_CONPW</name>
<feature type="region of interest" description="Disordered" evidence="1">
    <location>
        <begin position="1"/>
        <end position="32"/>
    </location>
</feature>
<dbReference type="Proteomes" id="UP000053558">
    <property type="component" value="Unassembled WGS sequence"/>
</dbReference>
<feature type="region of interest" description="Disordered" evidence="1">
    <location>
        <begin position="72"/>
        <end position="106"/>
    </location>
</feature>
<dbReference type="OrthoDB" id="3231772at2759"/>
<dbReference type="KEGG" id="cput:CONPUDRAFT_84273"/>
<gene>
    <name evidence="2" type="ORF">CONPUDRAFT_84273</name>
</gene>
<feature type="compositionally biased region" description="Low complexity" evidence="1">
    <location>
        <begin position="72"/>
        <end position="101"/>
    </location>
</feature>
<evidence type="ECO:0000256" key="1">
    <source>
        <dbReference type="SAM" id="MobiDB-lite"/>
    </source>
</evidence>
<proteinExistence type="predicted"/>
<protein>
    <submittedName>
        <fullName evidence="2">Uncharacterized protein</fullName>
    </submittedName>
</protein>
<dbReference type="AlphaFoldDB" id="A0A5M3MEG0"/>
<evidence type="ECO:0000313" key="3">
    <source>
        <dbReference type="Proteomes" id="UP000053558"/>
    </source>
</evidence>
<organism evidence="2 3">
    <name type="scientific">Coniophora puteana (strain RWD-64-598)</name>
    <name type="common">Brown rot fungus</name>
    <dbReference type="NCBI Taxonomy" id="741705"/>
    <lineage>
        <taxon>Eukaryota</taxon>
        <taxon>Fungi</taxon>
        <taxon>Dikarya</taxon>
        <taxon>Basidiomycota</taxon>
        <taxon>Agaricomycotina</taxon>
        <taxon>Agaricomycetes</taxon>
        <taxon>Agaricomycetidae</taxon>
        <taxon>Boletales</taxon>
        <taxon>Coniophorineae</taxon>
        <taxon>Coniophoraceae</taxon>
        <taxon>Coniophora</taxon>
    </lineage>
</organism>
<accession>A0A5M3MEG0</accession>
<reference evidence="3" key="1">
    <citation type="journal article" date="2012" name="Science">
        <title>The Paleozoic origin of enzymatic lignin decomposition reconstructed from 31 fungal genomes.</title>
        <authorList>
            <person name="Floudas D."/>
            <person name="Binder M."/>
            <person name="Riley R."/>
            <person name="Barry K."/>
            <person name="Blanchette R.A."/>
            <person name="Henrissat B."/>
            <person name="Martinez A.T."/>
            <person name="Otillar R."/>
            <person name="Spatafora J.W."/>
            <person name="Yadav J.S."/>
            <person name="Aerts A."/>
            <person name="Benoit I."/>
            <person name="Boyd A."/>
            <person name="Carlson A."/>
            <person name="Copeland A."/>
            <person name="Coutinho P.M."/>
            <person name="de Vries R.P."/>
            <person name="Ferreira P."/>
            <person name="Findley K."/>
            <person name="Foster B."/>
            <person name="Gaskell J."/>
            <person name="Glotzer D."/>
            <person name="Gorecki P."/>
            <person name="Heitman J."/>
            <person name="Hesse C."/>
            <person name="Hori C."/>
            <person name="Igarashi K."/>
            <person name="Jurgens J.A."/>
            <person name="Kallen N."/>
            <person name="Kersten P."/>
            <person name="Kohler A."/>
            <person name="Kuees U."/>
            <person name="Kumar T.K.A."/>
            <person name="Kuo A."/>
            <person name="LaButti K."/>
            <person name="Larrondo L.F."/>
            <person name="Lindquist E."/>
            <person name="Ling A."/>
            <person name="Lombard V."/>
            <person name="Lucas S."/>
            <person name="Lundell T."/>
            <person name="Martin R."/>
            <person name="McLaughlin D.J."/>
            <person name="Morgenstern I."/>
            <person name="Morin E."/>
            <person name="Murat C."/>
            <person name="Nagy L.G."/>
            <person name="Nolan M."/>
            <person name="Ohm R.A."/>
            <person name="Patyshakuliyeva A."/>
            <person name="Rokas A."/>
            <person name="Ruiz-Duenas F.J."/>
            <person name="Sabat G."/>
            <person name="Salamov A."/>
            <person name="Samejima M."/>
            <person name="Schmutz J."/>
            <person name="Slot J.C."/>
            <person name="St John F."/>
            <person name="Stenlid J."/>
            <person name="Sun H."/>
            <person name="Sun S."/>
            <person name="Syed K."/>
            <person name="Tsang A."/>
            <person name="Wiebenga A."/>
            <person name="Young D."/>
            <person name="Pisabarro A."/>
            <person name="Eastwood D.C."/>
            <person name="Martin F."/>
            <person name="Cullen D."/>
            <person name="Grigoriev I.V."/>
            <person name="Hibbett D.S."/>
        </authorList>
    </citation>
    <scope>NUCLEOTIDE SEQUENCE [LARGE SCALE GENOMIC DNA]</scope>
    <source>
        <strain evidence="3">RWD-64-598 SS2</strain>
    </source>
</reference>
<keyword evidence="3" id="KW-1185">Reference proteome</keyword>
<feature type="compositionally biased region" description="Pro residues" evidence="1">
    <location>
        <begin position="7"/>
        <end position="21"/>
    </location>
</feature>
<dbReference type="EMBL" id="JH711584">
    <property type="protein sequence ID" value="EIW76995.1"/>
    <property type="molecule type" value="Genomic_DNA"/>
</dbReference>